<keyword evidence="9 14" id="KW-0472">Membrane</keyword>
<keyword evidence="14" id="KW-0573">Peptidoglycan synthesis</keyword>
<organism evidence="15 16">
    <name type="scientific">Oceanococcus atlanticus</name>
    <dbReference type="NCBI Taxonomy" id="1317117"/>
    <lineage>
        <taxon>Bacteria</taxon>
        <taxon>Pseudomonadati</taxon>
        <taxon>Pseudomonadota</taxon>
        <taxon>Gammaproteobacteria</taxon>
        <taxon>Chromatiales</taxon>
        <taxon>Oceanococcaceae</taxon>
        <taxon>Oceanococcus</taxon>
    </lineage>
</organism>
<comment type="catalytic activity">
    <reaction evidence="13 14">
        <text>di-trans,octa-cis-undecaprenyl diphosphate + H2O = di-trans,octa-cis-undecaprenyl phosphate + phosphate + H(+)</text>
        <dbReference type="Rhea" id="RHEA:28094"/>
        <dbReference type="ChEBI" id="CHEBI:15377"/>
        <dbReference type="ChEBI" id="CHEBI:15378"/>
        <dbReference type="ChEBI" id="CHEBI:43474"/>
        <dbReference type="ChEBI" id="CHEBI:58405"/>
        <dbReference type="ChEBI" id="CHEBI:60392"/>
        <dbReference type="EC" id="3.6.1.27"/>
    </reaction>
</comment>
<dbReference type="GO" id="GO:0008360">
    <property type="term" value="P:regulation of cell shape"/>
    <property type="evidence" value="ECO:0007669"/>
    <property type="project" value="UniProtKB-KW"/>
</dbReference>
<feature type="transmembrane region" description="Helical" evidence="14">
    <location>
        <begin position="216"/>
        <end position="238"/>
    </location>
</feature>
<keyword evidence="14" id="KW-0133">Cell shape</keyword>
<accession>A0A1Y1SBH4</accession>
<dbReference type="GO" id="GO:0050380">
    <property type="term" value="F:undecaprenyl-diphosphatase activity"/>
    <property type="evidence" value="ECO:0007669"/>
    <property type="project" value="UniProtKB-UniRule"/>
</dbReference>
<dbReference type="OrthoDB" id="9808289at2"/>
<dbReference type="STRING" id="1317117.ATO7_14768"/>
<comment type="subcellular location">
    <subcellularLocation>
        <location evidence="1 14">Cell membrane</location>
        <topology evidence="1 14">Multi-pass membrane protein</topology>
    </subcellularLocation>
</comment>
<evidence type="ECO:0000256" key="11">
    <source>
        <dbReference type="ARBA" id="ARBA00032707"/>
    </source>
</evidence>
<keyword evidence="8 14" id="KW-1133">Transmembrane helix</keyword>
<comment type="caution">
    <text evidence="15">The sequence shown here is derived from an EMBL/GenBank/DDBJ whole genome shotgun (WGS) entry which is preliminary data.</text>
</comment>
<evidence type="ECO:0000256" key="8">
    <source>
        <dbReference type="ARBA" id="ARBA00022989"/>
    </source>
</evidence>
<dbReference type="PANTHER" id="PTHR30622">
    <property type="entry name" value="UNDECAPRENYL-DIPHOSPHATASE"/>
    <property type="match status" value="1"/>
</dbReference>
<dbReference type="GO" id="GO:0009252">
    <property type="term" value="P:peptidoglycan biosynthetic process"/>
    <property type="evidence" value="ECO:0007669"/>
    <property type="project" value="UniProtKB-KW"/>
</dbReference>
<dbReference type="GO" id="GO:0071555">
    <property type="term" value="P:cell wall organization"/>
    <property type="evidence" value="ECO:0007669"/>
    <property type="project" value="UniProtKB-KW"/>
</dbReference>
<keyword evidence="16" id="KW-1185">Reference proteome</keyword>
<dbReference type="InterPro" id="IPR003824">
    <property type="entry name" value="UppP"/>
</dbReference>
<sequence>MDALHAVLLGLIQGLTEFLPISSSGHLVLTPLFMGWEAHSLAFDVAVHFGTLVAVVAYFRRDLATLVPAAFEPLTGRGWSPHARMAWGLVVATIPASLVGMLIRVVFEAEIDSPIIVAINLIVFALLLWWADTRLRGERSEMQLGWGQYFLLGCAQALALIPGTSRSGVTMTAGMAMGLSRVASARVSFLMAVPVIALAAAYELLALLLSDAPAPWLEIAIGTSVAFVSGLACIHFLLRLLQSYGFMPFVIYRLILGGVILVLFW</sequence>
<evidence type="ECO:0000256" key="6">
    <source>
        <dbReference type="ARBA" id="ARBA00022692"/>
    </source>
</evidence>
<keyword evidence="5 14" id="KW-1003">Cell membrane</keyword>
<evidence type="ECO:0000256" key="10">
    <source>
        <dbReference type="ARBA" id="ARBA00023251"/>
    </source>
</evidence>
<comment type="miscellaneous">
    <text evidence="14">Bacitracin is thought to be involved in the inhibition of peptidoglycan synthesis by sequestering undecaprenyl diphosphate, thereby reducing the pool of lipid carrier available.</text>
</comment>
<evidence type="ECO:0000256" key="9">
    <source>
        <dbReference type="ARBA" id="ARBA00023136"/>
    </source>
</evidence>
<dbReference type="GO" id="GO:0005886">
    <property type="term" value="C:plasma membrane"/>
    <property type="evidence" value="ECO:0007669"/>
    <property type="project" value="UniProtKB-SubCell"/>
</dbReference>
<evidence type="ECO:0000256" key="14">
    <source>
        <dbReference type="HAMAP-Rule" id="MF_01006"/>
    </source>
</evidence>
<dbReference type="HAMAP" id="MF_01006">
    <property type="entry name" value="Undec_diphosphatase"/>
    <property type="match status" value="1"/>
</dbReference>
<evidence type="ECO:0000256" key="12">
    <source>
        <dbReference type="ARBA" id="ARBA00032932"/>
    </source>
</evidence>
<reference evidence="15 16" key="1">
    <citation type="submission" date="2013-04" db="EMBL/GenBank/DDBJ databases">
        <title>Oceanococcus atlanticus 22II-S10r2 Genome Sequencing.</title>
        <authorList>
            <person name="Lai Q."/>
            <person name="Li G."/>
            <person name="Shao Z."/>
        </authorList>
    </citation>
    <scope>NUCLEOTIDE SEQUENCE [LARGE SCALE GENOMIC DNA]</scope>
    <source>
        <strain evidence="15 16">22II-S10r2</strain>
    </source>
</reference>
<keyword evidence="7 14" id="KW-0378">Hydrolase</keyword>
<name>A0A1Y1SBH4_9GAMM</name>
<feature type="transmembrane region" description="Helical" evidence="14">
    <location>
        <begin position="86"/>
        <end position="107"/>
    </location>
</feature>
<dbReference type="RefSeq" id="WP_083563129.1">
    <property type="nucleotide sequence ID" value="NZ_AQQV01000004.1"/>
</dbReference>
<evidence type="ECO:0000256" key="2">
    <source>
        <dbReference type="ARBA" id="ARBA00010621"/>
    </source>
</evidence>
<feature type="transmembrane region" description="Helical" evidence="14">
    <location>
        <begin position="244"/>
        <end position="264"/>
    </location>
</feature>
<keyword evidence="10 14" id="KW-0046">Antibiotic resistance</keyword>
<dbReference type="PANTHER" id="PTHR30622:SF4">
    <property type="entry name" value="UNDECAPRENYL-DIPHOSPHATASE"/>
    <property type="match status" value="1"/>
</dbReference>
<dbReference type="AlphaFoldDB" id="A0A1Y1SBH4"/>
<evidence type="ECO:0000256" key="7">
    <source>
        <dbReference type="ARBA" id="ARBA00022801"/>
    </source>
</evidence>
<comment type="similarity">
    <text evidence="2 14">Belongs to the UppP family.</text>
</comment>
<comment type="function">
    <text evidence="14">Catalyzes the dephosphorylation of undecaprenyl diphosphate (UPP). Confers resistance to bacitracin.</text>
</comment>
<dbReference type="Pfam" id="PF02673">
    <property type="entry name" value="BacA"/>
    <property type="match status" value="1"/>
</dbReference>
<dbReference type="EMBL" id="AQQV01000004">
    <property type="protein sequence ID" value="ORE85494.1"/>
    <property type="molecule type" value="Genomic_DNA"/>
</dbReference>
<feature type="transmembrane region" description="Helical" evidence="14">
    <location>
        <begin position="183"/>
        <end position="209"/>
    </location>
</feature>
<proteinExistence type="inferred from homology"/>
<dbReference type="NCBIfam" id="NF001393">
    <property type="entry name" value="PRK00281.2-4"/>
    <property type="match status" value="1"/>
</dbReference>
<keyword evidence="14" id="KW-0961">Cell wall biogenesis/degradation</keyword>
<evidence type="ECO:0000256" key="4">
    <source>
        <dbReference type="ARBA" id="ARBA00021581"/>
    </source>
</evidence>
<dbReference type="EC" id="3.6.1.27" evidence="3 14"/>
<evidence type="ECO:0000256" key="1">
    <source>
        <dbReference type="ARBA" id="ARBA00004651"/>
    </source>
</evidence>
<evidence type="ECO:0000313" key="16">
    <source>
        <dbReference type="Proteomes" id="UP000192342"/>
    </source>
</evidence>
<evidence type="ECO:0000313" key="15">
    <source>
        <dbReference type="EMBL" id="ORE85494.1"/>
    </source>
</evidence>
<evidence type="ECO:0000256" key="13">
    <source>
        <dbReference type="ARBA" id="ARBA00047594"/>
    </source>
</evidence>
<protein>
    <recommendedName>
        <fullName evidence="4 14">Undecaprenyl-diphosphatase</fullName>
        <ecNumber evidence="3 14">3.6.1.27</ecNumber>
    </recommendedName>
    <alternativeName>
        <fullName evidence="12 14">Bacitracin resistance protein</fullName>
    </alternativeName>
    <alternativeName>
        <fullName evidence="11 14">Undecaprenyl pyrophosphate phosphatase</fullName>
    </alternativeName>
</protein>
<evidence type="ECO:0000256" key="3">
    <source>
        <dbReference type="ARBA" id="ARBA00012374"/>
    </source>
</evidence>
<dbReference type="Proteomes" id="UP000192342">
    <property type="component" value="Unassembled WGS sequence"/>
</dbReference>
<dbReference type="NCBIfam" id="TIGR00753">
    <property type="entry name" value="undec_PP_bacA"/>
    <property type="match status" value="1"/>
</dbReference>
<feature type="transmembrane region" description="Helical" evidence="14">
    <location>
        <begin position="143"/>
        <end position="163"/>
    </location>
</feature>
<gene>
    <name evidence="14" type="primary">uppP</name>
    <name evidence="15" type="ORF">ATO7_14768</name>
</gene>
<feature type="transmembrane region" description="Helical" evidence="14">
    <location>
        <begin position="113"/>
        <end position="131"/>
    </location>
</feature>
<dbReference type="GO" id="GO:0046677">
    <property type="term" value="P:response to antibiotic"/>
    <property type="evidence" value="ECO:0007669"/>
    <property type="project" value="UniProtKB-UniRule"/>
</dbReference>
<keyword evidence="6 14" id="KW-0812">Transmembrane</keyword>
<evidence type="ECO:0000256" key="5">
    <source>
        <dbReference type="ARBA" id="ARBA00022475"/>
    </source>
</evidence>